<dbReference type="RefSeq" id="WP_380537438.1">
    <property type="nucleotide sequence ID" value="NZ_JBHFAB010000013.1"/>
</dbReference>
<evidence type="ECO:0000256" key="4">
    <source>
        <dbReference type="ARBA" id="ARBA00022475"/>
    </source>
</evidence>
<comment type="catalytic activity">
    <reaction evidence="21">
        <text>decanoyl-CoA + H2O = decanoate + CoA + H(+)</text>
        <dbReference type="Rhea" id="RHEA:40059"/>
        <dbReference type="ChEBI" id="CHEBI:15377"/>
        <dbReference type="ChEBI" id="CHEBI:15378"/>
        <dbReference type="ChEBI" id="CHEBI:27689"/>
        <dbReference type="ChEBI" id="CHEBI:57287"/>
        <dbReference type="ChEBI" id="CHEBI:61430"/>
    </reaction>
    <physiologicalReaction direction="left-to-right" evidence="21">
        <dbReference type="Rhea" id="RHEA:40060"/>
    </physiologicalReaction>
</comment>
<keyword evidence="7 26" id="KW-0378">Hydrolase</keyword>
<organism evidence="26 27">
    <name type="scientific">Streptacidiphilus cavernicola</name>
    <dbReference type="NCBI Taxonomy" id="3342716"/>
    <lineage>
        <taxon>Bacteria</taxon>
        <taxon>Bacillati</taxon>
        <taxon>Actinomycetota</taxon>
        <taxon>Actinomycetes</taxon>
        <taxon>Kitasatosporales</taxon>
        <taxon>Streptomycetaceae</taxon>
        <taxon>Streptacidiphilus</taxon>
    </lineage>
</organism>
<evidence type="ECO:0000259" key="25">
    <source>
        <dbReference type="Pfam" id="PF03061"/>
    </source>
</evidence>
<keyword evidence="27" id="KW-1185">Reference proteome</keyword>
<protein>
    <recommendedName>
        <fullName evidence="17">Acyl-coenzyme A thioesterase THEM4</fullName>
        <ecNumber evidence="16">3.1.2.2</ecNumber>
    </recommendedName>
    <alternativeName>
        <fullName evidence="18">Thioesterase superfamily member 4</fullName>
    </alternativeName>
</protein>
<evidence type="ECO:0000313" key="26">
    <source>
        <dbReference type="EMBL" id="MFC1418641.1"/>
    </source>
</evidence>
<comment type="catalytic activity">
    <reaction evidence="13">
        <text>(5Z,8Z,11Z,14Z)-eicosatetraenoyl-CoA + H2O = (5Z,8Z,11Z,14Z)-eicosatetraenoate + CoA + H(+)</text>
        <dbReference type="Rhea" id="RHEA:40151"/>
        <dbReference type="ChEBI" id="CHEBI:15377"/>
        <dbReference type="ChEBI" id="CHEBI:15378"/>
        <dbReference type="ChEBI" id="CHEBI:32395"/>
        <dbReference type="ChEBI" id="CHEBI:57287"/>
        <dbReference type="ChEBI" id="CHEBI:57368"/>
    </reaction>
    <physiologicalReaction direction="left-to-right" evidence="13">
        <dbReference type="Rhea" id="RHEA:40152"/>
    </physiologicalReaction>
</comment>
<evidence type="ECO:0000256" key="22">
    <source>
        <dbReference type="ARBA" id="ARBA00048074"/>
    </source>
</evidence>
<evidence type="ECO:0000256" key="13">
    <source>
        <dbReference type="ARBA" id="ARBA00035852"/>
    </source>
</evidence>
<comment type="caution">
    <text evidence="26">The sequence shown here is derived from an EMBL/GenBank/DDBJ whole genome shotgun (WGS) entry which is preliminary data.</text>
</comment>
<keyword evidence="6" id="KW-0053">Apoptosis</keyword>
<dbReference type="Pfam" id="PF03061">
    <property type="entry name" value="4HBT"/>
    <property type="match status" value="1"/>
</dbReference>
<accession>A0ABV6VYJ0</accession>
<comment type="catalytic activity">
    <reaction evidence="23">
        <text>tetradecanoyl-CoA + H2O = tetradecanoate + CoA + H(+)</text>
        <dbReference type="Rhea" id="RHEA:40119"/>
        <dbReference type="ChEBI" id="CHEBI:15377"/>
        <dbReference type="ChEBI" id="CHEBI:15378"/>
        <dbReference type="ChEBI" id="CHEBI:30807"/>
        <dbReference type="ChEBI" id="CHEBI:57287"/>
        <dbReference type="ChEBI" id="CHEBI:57385"/>
    </reaction>
    <physiologicalReaction direction="left-to-right" evidence="23">
        <dbReference type="Rhea" id="RHEA:40120"/>
    </physiologicalReaction>
</comment>
<keyword evidence="4" id="KW-1003">Cell membrane</keyword>
<evidence type="ECO:0000256" key="20">
    <source>
        <dbReference type="ARBA" id="ARBA00047734"/>
    </source>
</evidence>
<evidence type="ECO:0000256" key="14">
    <source>
        <dbReference type="ARBA" id="ARBA00037002"/>
    </source>
</evidence>
<evidence type="ECO:0000256" key="9">
    <source>
        <dbReference type="ARBA" id="ARBA00022946"/>
    </source>
</evidence>
<dbReference type="CDD" id="cd03443">
    <property type="entry name" value="PaaI_thioesterase"/>
    <property type="match status" value="1"/>
</dbReference>
<dbReference type="InterPro" id="IPR006683">
    <property type="entry name" value="Thioestr_dom"/>
</dbReference>
<keyword evidence="11" id="KW-0472">Membrane</keyword>
<feature type="domain" description="Thioesterase" evidence="25">
    <location>
        <begin position="77"/>
        <end position="147"/>
    </location>
</feature>
<evidence type="ECO:0000256" key="19">
    <source>
        <dbReference type="ARBA" id="ARBA00047588"/>
    </source>
</evidence>
<evidence type="ECO:0000256" key="3">
    <source>
        <dbReference type="ARBA" id="ARBA00004632"/>
    </source>
</evidence>
<evidence type="ECO:0000313" key="27">
    <source>
        <dbReference type="Proteomes" id="UP001592531"/>
    </source>
</evidence>
<comment type="catalytic activity">
    <reaction evidence="22">
        <text>dodecanoyl-CoA + H2O = dodecanoate + CoA + H(+)</text>
        <dbReference type="Rhea" id="RHEA:30135"/>
        <dbReference type="ChEBI" id="CHEBI:15377"/>
        <dbReference type="ChEBI" id="CHEBI:15378"/>
        <dbReference type="ChEBI" id="CHEBI:18262"/>
        <dbReference type="ChEBI" id="CHEBI:57287"/>
        <dbReference type="ChEBI" id="CHEBI:57375"/>
    </reaction>
    <physiologicalReaction direction="left-to-right" evidence="22">
        <dbReference type="Rhea" id="RHEA:30136"/>
    </physiologicalReaction>
</comment>
<keyword evidence="10" id="KW-0443">Lipid metabolism</keyword>
<evidence type="ECO:0000256" key="8">
    <source>
        <dbReference type="ARBA" id="ARBA00022832"/>
    </source>
</evidence>
<dbReference type="InterPro" id="IPR029069">
    <property type="entry name" value="HotDog_dom_sf"/>
</dbReference>
<dbReference type="SUPFAM" id="SSF54637">
    <property type="entry name" value="Thioesterase/thiol ester dehydrase-isomerase"/>
    <property type="match status" value="1"/>
</dbReference>
<evidence type="ECO:0000256" key="2">
    <source>
        <dbReference type="ARBA" id="ARBA00004496"/>
    </source>
</evidence>
<name>A0ABV6VYJ0_9ACTN</name>
<keyword evidence="5" id="KW-0963">Cytoplasm</keyword>
<dbReference type="Proteomes" id="UP001592531">
    <property type="component" value="Unassembled WGS sequence"/>
</dbReference>
<feature type="region of interest" description="Disordered" evidence="24">
    <location>
        <begin position="1"/>
        <end position="28"/>
    </location>
</feature>
<evidence type="ECO:0000256" key="5">
    <source>
        <dbReference type="ARBA" id="ARBA00022490"/>
    </source>
</evidence>
<dbReference type="EMBL" id="JBHFAB010000013">
    <property type="protein sequence ID" value="MFC1418641.1"/>
    <property type="molecule type" value="Genomic_DNA"/>
</dbReference>
<evidence type="ECO:0000256" key="16">
    <source>
        <dbReference type="ARBA" id="ARBA00038848"/>
    </source>
</evidence>
<comment type="catalytic activity">
    <reaction evidence="20">
        <text>hexadecanoyl-CoA + H2O = hexadecanoate + CoA + H(+)</text>
        <dbReference type="Rhea" id="RHEA:16645"/>
        <dbReference type="ChEBI" id="CHEBI:7896"/>
        <dbReference type="ChEBI" id="CHEBI:15377"/>
        <dbReference type="ChEBI" id="CHEBI:15378"/>
        <dbReference type="ChEBI" id="CHEBI:57287"/>
        <dbReference type="ChEBI" id="CHEBI:57379"/>
        <dbReference type="EC" id="3.1.2.2"/>
    </reaction>
    <physiologicalReaction direction="left-to-right" evidence="20">
        <dbReference type="Rhea" id="RHEA:16646"/>
    </physiologicalReaction>
</comment>
<dbReference type="PANTHER" id="PTHR12418:SF19">
    <property type="entry name" value="ACYL-COENZYME A THIOESTERASE THEM4"/>
    <property type="match status" value="1"/>
</dbReference>
<gene>
    <name evidence="26" type="ORF">ACEZDE_18685</name>
</gene>
<dbReference type="InterPro" id="IPR052365">
    <property type="entry name" value="THEM4/THEM5_acyl-CoA_thioest"/>
</dbReference>
<evidence type="ECO:0000256" key="1">
    <source>
        <dbReference type="ARBA" id="ARBA00004170"/>
    </source>
</evidence>
<comment type="similarity">
    <text evidence="15">Belongs to the THEM4/THEM5 thioesterase family.</text>
</comment>
<keyword evidence="9" id="KW-0809">Transit peptide</keyword>
<evidence type="ECO:0000256" key="7">
    <source>
        <dbReference type="ARBA" id="ARBA00022801"/>
    </source>
</evidence>
<dbReference type="GO" id="GO:0016787">
    <property type="term" value="F:hydrolase activity"/>
    <property type="evidence" value="ECO:0007669"/>
    <property type="project" value="UniProtKB-KW"/>
</dbReference>
<comment type="subcellular location">
    <subcellularLocation>
        <location evidence="3">Cell projection</location>
        <location evidence="3">Ruffle membrane</location>
    </subcellularLocation>
    <subcellularLocation>
        <location evidence="2">Cytoplasm</location>
    </subcellularLocation>
    <subcellularLocation>
        <location evidence="1">Membrane</location>
        <topology evidence="1">Peripheral membrane protein</topology>
    </subcellularLocation>
</comment>
<evidence type="ECO:0000256" key="17">
    <source>
        <dbReference type="ARBA" id="ARBA00040123"/>
    </source>
</evidence>
<sequence>MTTHTSRPSLTPPPDAVAPVRHPEAPAPGTLIDPHYEHCFGCGPQQPHGLHLAATAGTGVDVSAEFTVGAAHQGGPGLAHGGVLVAALDDALGTLNWLLHTASVTARLETDFVRPVPVGATLFIRTWVEAVAGRKIYCTGEGRVEGPEGPLAIAARALFVQVRLDHFTTHGRPEDIKAALENPDVFKRARAFEVNP</sequence>
<reference evidence="26 27" key="1">
    <citation type="submission" date="2024-09" db="EMBL/GenBank/DDBJ databases">
        <authorList>
            <person name="Lee S.D."/>
        </authorList>
    </citation>
    <scope>NUCLEOTIDE SEQUENCE [LARGE SCALE GENOMIC DNA]</scope>
    <source>
        <strain evidence="26 27">N8-3</strain>
    </source>
</reference>
<dbReference type="Gene3D" id="3.10.129.10">
    <property type="entry name" value="Hotdog Thioesterase"/>
    <property type="match status" value="1"/>
</dbReference>
<comment type="catalytic activity">
    <reaction evidence="19">
        <text>octanoyl-CoA + H2O = octanoate + CoA + H(+)</text>
        <dbReference type="Rhea" id="RHEA:30143"/>
        <dbReference type="ChEBI" id="CHEBI:15377"/>
        <dbReference type="ChEBI" id="CHEBI:15378"/>
        <dbReference type="ChEBI" id="CHEBI:25646"/>
        <dbReference type="ChEBI" id="CHEBI:57287"/>
        <dbReference type="ChEBI" id="CHEBI:57386"/>
    </reaction>
    <physiologicalReaction direction="left-to-right" evidence="19">
        <dbReference type="Rhea" id="RHEA:30144"/>
    </physiologicalReaction>
</comment>
<keyword evidence="8" id="KW-0276">Fatty acid metabolism</keyword>
<proteinExistence type="inferred from homology"/>
<evidence type="ECO:0000256" key="24">
    <source>
        <dbReference type="SAM" id="MobiDB-lite"/>
    </source>
</evidence>
<evidence type="ECO:0000256" key="23">
    <source>
        <dbReference type="ARBA" id="ARBA00048180"/>
    </source>
</evidence>
<evidence type="ECO:0000256" key="10">
    <source>
        <dbReference type="ARBA" id="ARBA00023098"/>
    </source>
</evidence>
<evidence type="ECO:0000256" key="12">
    <source>
        <dbReference type="ARBA" id="ARBA00023273"/>
    </source>
</evidence>
<keyword evidence="12" id="KW-0966">Cell projection</keyword>
<dbReference type="PANTHER" id="PTHR12418">
    <property type="entry name" value="ACYL-COENZYME A THIOESTERASE THEM4"/>
    <property type="match status" value="1"/>
</dbReference>
<evidence type="ECO:0000256" key="15">
    <source>
        <dbReference type="ARBA" id="ARBA00038456"/>
    </source>
</evidence>
<comment type="catalytic activity">
    <reaction evidence="14">
        <text>(9Z)-octadecenoyl-CoA + H2O = (9Z)-octadecenoate + CoA + H(+)</text>
        <dbReference type="Rhea" id="RHEA:40139"/>
        <dbReference type="ChEBI" id="CHEBI:15377"/>
        <dbReference type="ChEBI" id="CHEBI:15378"/>
        <dbReference type="ChEBI" id="CHEBI:30823"/>
        <dbReference type="ChEBI" id="CHEBI:57287"/>
        <dbReference type="ChEBI" id="CHEBI:57387"/>
    </reaction>
    <physiologicalReaction direction="left-to-right" evidence="14">
        <dbReference type="Rhea" id="RHEA:40140"/>
    </physiologicalReaction>
</comment>
<dbReference type="EC" id="3.1.2.2" evidence="16"/>
<evidence type="ECO:0000256" key="11">
    <source>
        <dbReference type="ARBA" id="ARBA00023136"/>
    </source>
</evidence>
<evidence type="ECO:0000256" key="18">
    <source>
        <dbReference type="ARBA" id="ARBA00043210"/>
    </source>
</evidence>
<evidence type="ECO:0000256" key="6">
    <source>
        <dbReference type="ARBA" id="ARBA00022703"/>
    </source>
</evidence>
<evidence type="ECO:0000256" key="21">
    <source>
        <dbReference type="ARBA" id="ARBA00047969"/>
    </source>
</evidence>